<evidence type="ECO:0000256" key="3">
    <source>
        <dbReference type="ARBA" id="ARBA00022475"/>
    </source>
</evidence>
<sequence length="350" mass="39311">MRTITNLFLLNLAISDLLLGVLCMPFTLVGALLRDFVFGSLMCKLLPFLQACSVSVGVWTLVAISVERYYAICHPLRSLRWQTLSHAYKLIFAIWIGSVVCMAPIAALSQLQPTRQGNQKCREDWSSLDCEKAYNIFLDVVLLIVPLLVMAITYSLITITLCKGMRTKKSPVCHGTGSAVKVYVNIKGRSSTRSSHRNSFCPYSSRQPLQQNWSQDSGSPVVGSRRLTAGLRKSNAERSLLNKKRVVKMLFAVVLEFFICWTPLYVVNTVALFDASLVYDSIGISGVSFFQLLAYTSSCCNPITYCFMNFGFRKSFLNLFRCSRRFKNTGLNGSEINMETKWTNRLSEPA</sequence>
<dbReference type="PROSITE" id="PS00237">
    <property type="entry name" value="G_PROTEIN_RECEP_F1_1"/>
    <property type="match status" value="1"/>
</dbReference>
<dbReference type="EMBL" id="OU900094">
    <property type="protein sequence ID" value="CAG9854767.1"/>
    <property type="molecule type" value="Genomic_DNA"/>
</dbReference>
<evidence type="ECO:0000256" key="10">
    <source>
        <dbReference type="ARBA" id="ARBA00023170"/>
    </source>
</evidence>
<evidence type="ECO:0000256" key="15">
    <source>
        <dbReference type="SAM" id="Phobius"/>
    </source>
</evidence>
<name>A0A9N9TH90_PHYSR</name>
<proteinExistence type="inferred from homology"/>
<dbReference type="AlphaFoldDB" id="A0A9N9TH90"/>
<evidence type="ECO:0000256" key="5">
    <source>
        <dbReference type="ARBA" id="ARBA00022989"/>
    </source>
</evidence>
<keyword evidence="3" id="KW-1003">Cell membrane</keyword>
<keyword evidence="8" id="KW-0564">Palmitate</keyword>
<evidence type="ECO:0000256" key="12">
    <source>
        <dbReference type="ARBA" id="ARBA00023224"/>
    </source>
</evidence>
<dbReference type="InterPro" id="IPR009126">
    <property type="entry name" value="Cholcskin_rcpt"/>
</dbReference>
<dbReference type="PANTHER" id="PTHR24238:SF75">
    <property type="entry name" value="CHOLECYSTOKININ-LIKE RECEPTOR AT 17D1-RELATED"/>
    <property type="match status" value="1"/>
</dbReference>
<dbReference type="GO" id="GO:0008188">
    <property type="term" value="F:neuropeptide receptor activity"/>
    <property type="evidence" value="ECO:0007669"/>
    <property type="project" value="TreeGrafter"/>
</dbReference>
<comment type="subcellular location">
    <subcellularLocation>
        <location evidence="1">Cell membrane</location>
        <topology evidence="1">Multi-pass membrane protein</topology>
    </subcellularLocation>
</comment>
<dbReference type="SUPFAM" id="SSF81321">
    <property type="entry name" value="Family A G protein-coupled receptor-like"/>
    <property type="match status" value="1"/>
</dbReference>
<gene>
    <name evidence="17" type="ORF">PHYEVI_LOCUS1227</name>
</gene>
<dbReference type="PROSITE" id="PS50262">
    <property type="entry name" value="G_PROTEIN_RECEP_F1_2"/>
    <property type="match status" value="1"/>
</dbReference>
<evidence type="ECO:0000256" key="14">
    <source>
        <dbReference type="RuleBase" id="RU000688"/>
    </source>
</evidence>
<evidence type="ECO:0000259" key="16">
    <source>
        <dbReference type="PROSITE" id="PS50262"/>
    </source>
</evidence>
<evidence type="ECO:0000256" key="8">
    <source>
        <dbReference type="ARBA" id="ARBA00023139"/>
    </source>
</evidence>
<accession>A0A9N9TH90</accession>
<dbReference type="InterPro" id="IPR017452">
    <property type="entry name" value="GPCR_Rhodpsn_7TM"/>
</dbReference>
<feature type="transmembrane region" description="Helical" evidence="15">
    <location>
        <begin position="287"/>
        <end position="308"/>
    </location>
</feature>
<keyword evidence="5 15" id="KW-1133">Transmembrane helix</keyword>
<feature type="transmembrane region" description="Helical" evidence="15">
    <location>
        <begin position="7"/>
        <end position="33"/>
    </location>
</feature>
<feature type="domain" description="G-protein coupled receptors family 1 profile" evidence="16">
    <location>
        <begin position="1"/>
        <end position="305"/>
    </location>
</feature>
<keyword evidence="12 14" id="KW-0807">Transducer</keyword>
<protein>
    <recommendedName>
        <fullName evidence="16">G-protein coupled receptors family 1 profile domain-containing protein</fullName>
    </recommendedName>
</protein>
<dbReference type="PANTHER" id="PTHR24238">
    <property type="entry name" value="G-PROTEIN COUPLED RECEPTOR"/>
    <property type="match status" value="1"/>
</dbReference>
<feature type="transmembrane region" description="Helical" evidence="15">
    <location>
        <begin position="136"/>
        <end position="161"/>
    </location>
</feature>
<evidence type="ECO:0000256" key="1">
    <source>
        <dbReference type="ARBA" id="ARBA00004651"/>
    </source>
</evidence>
<keyword evidence="18" id="KW-1185">Reference proteome</keyword>
<keyword evidence="10 14" id="KW-0675">Receptor</keyword>
<feature type="transmembrane region" description="Helical" evidence="15">
    <location>
        <begin position="246"/>
        <end position="267"/>
    </location>
</feature>
<dbReference type="InterPro" id="IPR000276">
    <property type="entry name" value="GPCR_Rhodpsn"/>
</dbReference>
<dbReference type="Pfam" id="PF00001">
    <property type="entry name" value="7tm_1"/>
    <property type="match status" value="1"/>
</dbReference>
<feature type="transmembrane region" description="Helical" evidence="15">
    <location>
        <begin position="87"/>
        <end position="108"/>
    </location>
</feature>
<dbReference type="Proteomes" id="UP001153712">
    <property type="component" value="Chromosome 1"/>
</dbReference>
<evidence type="ECO:0000313" key="18">
    <source>
        <dbReference type="Proteomes" id="UP001153712"/>
    </source>
</evidence>
<organism evidence="17 18">
    <name type="scientific">Phyllotreta striolata</name>
    <name type="common">Striped flea beetle</name>
    <name type="synonym">Crioceris striolata</name>
    <dbReference type="NCBI Taxonomy" id="444603"/>
    <lineage>
        <taxon>Eukaryota</taxon>
        <taxon>Metazoa</taxon>
        <taxon>Ecdysozoa</taxon>
        <taxon>Arthropoda</taxon>
        <taxon>Hexapoda</taxon>
        <taxon>Insecta</taxon>
        <taxon>Pterygota</taxon>
        <taxon>Neoptera</taxon>
        <taxon>Endopterygota</taxon>
        <taxon>Coleoptera</taxon>
        <taxon>Polyphaga</taxon>
        <taxon>Cucujiformia</taxon>
        <taxon>Chrysomeloidea</taxon>
        <taxon>Chrysomelidae</taxon>
        <taxon>Galerucinae</taxon>
        <taxon>Alticini</taxon>
        <taxon>Phyllotreta</taxon>
    </lineage>
</organism>
<keyword evidence="6 14" id="KW-0297">G-protein coupled receptor</keyword>
<evidence type="ECO:0000256" key="2">
    <source>
        <dbReference type="ARBA" id="ARBA00010663"/>
    </source>
</evidence>
<evidence type="ECO:0000256" key="6">
    <source>
        <dbReference type="ARBA" id="ARBA00023040"/>
    </source>
</evidence>
<evidence type="ECO:0000256" key="9">
    <source>
        <dbReference type="ARBA" id="ARBA00023157"/>
    </source>
</evidence>
<keyword evidence="4 14" id="KW-0812">Transmembrane</keyword>
<keyword evidence="7 15" id="KW-0472">Membrane</keyword>
<evidence type="ECO:0000313" key="17">
    <source>
        <dbReference type="EMBL" id="CAG9854767.1"/>
    </source>
</evidence>
<evidence type="ECO:0000256" key="11">
    <source>
        <dbReference type="ARBA" id="ARBA00023180"/>
    </source>
</evidence>
<keyword evidence="9" id="KW-1015">Disulfide bond</keyword>
<evidence type="ECO:0000256" key="7">
    <source>
        <dbReference type="ARBA" id="ARBA00023136"/>
    </source>
</evidence>
<evidence type="ECO:0000256" key="4">
    <source>
        <dbReference type="ARBA" id="ARBA00022692"/>
    </source>
</evidence>
<dbReference type="GO" id="GO:0005886">
    <property type="term" value="C:plasma membrane"/>
    <property type="evidence" value="ECO:0007669"/>
    <property type="project" value="UniProtKB-SubCell"/>
</dbReference>
<dbReference type="PRINTS" id="PR00237">
    <property type="entry name" value="GPCRRHODOPSN"/>
</dbReference>
<reference evidence="17" key="1">
    <citation type="submission" date="2022-01" db="EMBL/GenBank/DDBJ databases">
        <authorList>
            <person name="King R."/>
        </authorList>
    </citation>
    <scope>NUCLEOTIDE SEQUENCE</scope>
</reference>
<dbReference type="Gene3D" id="1.20.1070.10">
    <property type="entry name" value="Rhodopsin 7-helix transmembrane proteins"/>
    <property type="match status" value="1"/>
</dbReference>
<dbReference type="PRINTS" id="PR01822">
    <property type="entry name" value="CCYSTOKININR"/>
</dbReference>
<keyword evidence="13" id="KW-0449">Lipoprotein</keyword>
<comment type="similarity">
    <text evidence="2 14">Belongs to the G-protein coupled receptor 1 family.</text>
</comment>
<dbReference type="OrthoDB" id="10037617at2759"/>
<evidence type="ECO:0000256" key="13">
    <source>
        <dbReference type="ARBA" id="ARBA00023288"/>
    </source>
</evidence>
<keyword evidence="11" id="KW-0325">Glycoprotein</keyword>
<feature type="transmembrane region" description="Helical" evidence="15">
    <location>
        <begin position="45"/>
        <end position="66"/>
    </location>
</feature>